<evidence type="ECO:0008006" key="3">
    <source>
        <dbReference type="Google" id="ProtNLM"/>
    </source>
</evidence>
<keyword evidence="1" id="KW-0472">Membrane</keyword>
<evidence type="ECO:0000313" key="2">
    <source>
        <dbReference type="EMBL" id="JAH00405.1"/>
    </source>
</evidence>
<feature type="transmembrane region" description="Helical" evidence="1">
    <location>
        <begin position="37"/>
        <end position="59"/>
    </location>
</feature>
<organism evidence="2">
    <name type="scientific">Anguilla anguilla</name>
    <name type="common">European freshwater eel</name>
    <name type="synonym">Muraena anguilla</name>
    <dbReference type="NCBI Taxonomy" id="7936"/>
    <lineage>
        <taxon>Eukaryota</taxon>
        <taxon>Metazoa</taxon>
        <taxon>Chordata</taxon>
        <taxon>Craniata</taxon>
        <taxon>Vertebrata</taxon>
        <taxon>Euteleostomi</taxon>
        <taxon>Actinopterygii</taxon>
        <taxon>Neopterygii</taxon>
        <taxon>Teleostei</taxon>
        <taxon>Anguilliformes</taxon>
        <taxon>Anguillidae</taxon>
        <taxon>Anguilla</taxon>
    </lineage>
</organism>
<reference evidence="2" key="2">
    <citation type="journal article" date="2015" name="Fish Shellfish Immunol.">
        <title>Early steps in the European eel (Anguilla anguilla)-Vibrio vulnificus interaction in the gills: Role of the RtxA13 toxin.</title>
        <authorList>
            <person name="Callol A."/>
            <person name="Pajuelo D."/>
            <person name="Ebbesson L."/>
            <person name="Teles M."/>
            <person name="MacKenzie S."/>
            <person name="Amaro C."/>
        </authorList>
    </citation>
    <scope>NUCLEOTIDE SEQUENCE</scope>
</reference>
<accession>A0A0E9P8L8</accession>
<reference evidence="2" key="1">
    <citation type="submission" date="2014-11" db="EMBL/GenBank/DDBJ databases">
        <authorList>
            <person name="Amaro Gonzalez C."/>
        </authorList>
    </citation>
    <scope>NUCLEOTIDE SEQUENCE</scope>
</reference>
<dbReference type="Gene3D" id="6.20.400.20">
    <property type="match status" value="1"/>
</dbReference>
<protein>
    <recommendedName>
        <fullName evidence="3">G-protein coupled receptors family 1 profile domain-containing protein</fullName>
    </recommendedName>
</protein>
<keyword evidence="1" id="KW-0812">Transmembrane</keyword>
<name>A0A0E9P8L8_ANGAN</name>
<proteinExistence type="predicted"/>
<dbReference type="EMBL" id="GBXM01108172">
    <property type="protein sequence ID" value="JAH00405.1"/>
    <property type="molecule type" value="Transcribed_RNA"/>
</dbReference>
<keyword evidence="1" id="KW-1133">Transmembrane helix</keyword>
<dbReference type="AlphaFoldDB" id="A0A0E9P8L8"/>
<evidence type="ECO:0000256" key="1">
    <source>
        <dbReference type="SAM" id="Phobius"/>
    </source>
</evidence>
<sequence>MTGQIDSEDEYEYSDYYDSGICNKTDVVRFGSIATPMFFSAVIALSLVGNVLVLAIFVLY</sequence>